<sequence length="481" mass="55837">MSTSSPIVPPRSFFKSRDELCAFVAYKMRRASEFFTFKCSLYQRELKLYLPEPVPKHRRWIDTFDSDSIVLIPFSKIEKEEIELFRKYKPPNMDLDNIFPSDMLQRSFKKRISNLLTSLVNKIVFLLVLKHDTWYVHQEARDGIREYLVNKIWPKQPHMRLVYRDHVTTFVDTRIRHFRDSVGRYFRDLQANSKNCEVVSNMIVTKNYELSELQDMISQALEEQQRLAEEDRRAEFVHSPQRTNNLTLEKRQRDDIGESATQIKKNKAVDYQNQISVCTDNTPEKTKLKVELDEQEKIKSIPKQDKVVDFTNLVGSKSNLSATYGSLVSSTFISSPISPYNLDSQDIVHRNTQDLESSITKSFTSSVCTTNNSSDQSTNSPSNSLKVATQNTVYSPGIPLYMLPNYYCLPRPYDPTNYTSPTQTIPIWSSPTFIQHPQSIFNPFFNIQMQQLINGNNPLLYSIAPNYNISPSENFTQMNNN</sequence>
<protein>
    <submittedName>
        <fullName evidence="1">Uncharacterized protein</fullName>
    </submittedName>
</protein>
<dbReference type="OrthoDB" id="343340at2759"/>
<keyword evidence="2" id="KW-1185">Reference proteome</keyword>
<dbReference type="RefSeq" id="XP_002142131.1">
    <property type="nucleotide sequence ID" value="XM_002142095.1"/>
</dbReference>
<dbReference type="EMBL" id="DS989735">
    <property type="protein sequence ID" value="EEA07782.1"/>
    <property type="molecule type" value="Genomic_DNA"/>
</dbReference>
<dbReference type="Proteomes" id="UP000001460">
    <property type="component" value="Unassembled WGS sequence"/>
</dbReference>
<dbReference type="GeneID" id="6997283"/>
<dbReference type="AlphaFoldDB" id="B6AHU1"/>
<accession>B6AHU1</accession>
<reference evidence="1" key="1">
    <citation type="submission" date="2008-06" db="EMBL/GenBank/DDBJ databases">
        <authorList>
            <person name="Lorenzi H."/>
            <person name="Inman J."/>
            <person name="Miller J."/>
            <person name="Schobel S."/>
            <person name="Amedeo P."/>
            <person name="Caler E.V."/>
            <person name="da Silva J."/>
        </authorList>
    </citation>
    <scope>NUCLEOTIDE SEQUENCE [LARGE SCALE GENOMIC DNA]</scope>
    <source>
        <strain evidence="1">RN66</strain>
    </source>
</reference>
<name>B6AHU1_CRYMR</name>
<evidence type="ECO:0000313" key="2">
    <source>
        <dbReference type="Proteomes" id="UP000001460"/>
    </source>
</evidence>
<proteinExistence type="predicted"/>
<organism evidence="1 2">
    <name type="scientific">Cryptosporidium muris (strain RN66)</name>
    <dbReference type="NCBI Taxonomy" id="441375"/>
    <lineage>
        <taxon>Eukaryota</taxon>
        <taxon>Sar</taxon>
        <taxon>Alveolata</taxon>
        <taxon>Apicomplexa</taxon>
        <taxon>Conoidasida</taxon>
        <taxon>Coccidia</taxon>
        <taxon>Eucoccidiorida</taxon>
        <taxon>Eimeriorina</taxon>
        <taxon>Cryptosporidiidae</taxon>
        <taxon>Cryptosporidium</taxon>
    </lineage>
</organism>
<gene>
    <name evidence="1" type="ORF">CMU_028560</name>
</gene>
<dbReference type="VEuPathDB" id="CryptoDB:CMU_028560"/>
<evidence type="ECO:0000313" key="1">
    <source>
        <dbReference type="EMBL" id="EEA07782.1"/>
    </source>
</evidence>
<dbReference type="eggNOG" id="ENOG502SSKH">
    <property type="taxonomic scope" value="Eukaryota"/>
</dbReference>
<dbReference type="STRING" id="441375.B6AHU1"/>